<organism evidence="1">
    <name type="scientific">bioreactor metagenome</name>
    <dbReference type="NCBI Taxonomy" id="1076179"/>
    <lineage>
        <taxon>unclassified sequences</taxon>
        <taxon>metagenomes</taxon>
        <taxon>ecological metagenomes</taxon>
    </lineage>
</organism>
<evidence type="ECO:0000313" key="1">
    <source>
        <dbReference type="EMBL" id="MPN56114.1"/>
    </source>
</evidence>
<gene>
    <name evidence="1" type="ORF">SDC9_203800</name>
</gene>
<dbReference type="EMBL" id="VSSQ01126104">
    <property type="protein sequence ID" value="MPN56114.1"/>
    <property type="molecule type" value="Genomic_DNA"/>
</dbReference>
<dbReference type="AlphaFoldDB" id="A0A645J6L6"/>
<sequence>MCVNTREPLKRRRGRGVVGRKLIGHLRLEILLHLVEAGIPEAFGKADNRGIADVQVVGDLGGREEADARLVIGQICRDLLFHLCQFHVFQLVF</sequence>
<protein>
    <submittedName>
        <fullName evidence="1">Uncharacterized protein</fullName>
    </submittedName>
</protein>
<comment type="caution">
    <text evidence="1">The sequence shown here is derived from an EMBL/GenBank/DDBJ whole genome shotgun (WGS) entry which is preliminary data.</text>
</comment>
<reference evidence="1" key="1">
    <citation type="submission" date="2019-08" db="EMBL/GenBank/DDBJ databases">
        <authorList>
            <person name="Kucharzyk K."/>
            <person name="Murdoch R.W."/>
            <person name="Higgins S."/>
            <person name="Loffler F."/>
        </authorList>
    </citation>
    <scope>NUCLEOTIDE SEQUENCE</scope>
</reference>
<name>A0A645J6L6_9ZZZZ</name>
<proteinExistence type="predicted"/>
<accession>A0A645J6L6</accession>